<evidence type="ECO:0000313" key="1">
    <source>
        <dbReference type="EMBL" id="KAF2256565.1"/>
    </source>
</evidence>
<dbReference type="Proteomes" id="UP000800094">
    <property type="component" value="Unassembled WGS sequence"/>
</dbReference>
<dbReference type="EMBL" id="ML987189">
    <property type="protein sequence ID" value="KAF2256565.1"/>
    <property type="molecule type" value="Genomic_DNA"/>
</dbReference>
<protein>
    <submittedName>
        <fullName evidence="1">Uncharacterized protein</fullName>
    </submittedName>
</protein>
<dbReference type="GeneID" id="54574386"/>
<accession>A0A6A6J142</accession>
<organism evidence="1 2">
    <name type="scientific">Trematosphaeria pertusa</name>
    <dbReference type="NCBI Taxonomy" id="390896"/>
    <lineage>
        <taxon>Eukaryota</taxon>
        <taxon>Fungi</taxon>
        <taxon>Dikarya</taxon>
        <taxon>Ascomycota</taxon>
        <taxon>Pezizomycotina</taxon>
        <taxon>Dothideomycetes</taxon>
        <taxon>Pleosporomycetidae</taxon>
        <taxon>Pleosporales</taxon>
        <taxon>Massarineae</taxon>
        <taxon>Trematosphaeriaceae</taxon>
        <taxon>Trematosphaeria</taxon>
    </lineage>
</organism>
<reference evidence="1" key="1">
    <citation type="journal article" date="2020" name="Stud. Mycol.">
        <title>101 Dothideomycetes genomes: a test case for predicting lifestyles and emergence of pathogens.</title>
        <authorList>
            <person name="Haridas S."/>
            <person name="Albert R."/>
            <person name="Binder M."/>
            <person name="Bloem J."/>
            <person name="Labutti K."/>
            <person name="Salamov A."/>
            <person name="Andreopoulos B."/>
            <person name="Baker S."/>
            <person name="Barry K."/>
            <person name="Bills G."/>
            <person name="Bluhm B."/>
            <person name="Cannon C."/>
            <person name="Castanera R."/>
            <person name="Culley D."/>
            <person name="Daum C."/>
            <person name="Ezra D."/>
            <person name="Gonzalez J."/>
            <person name="Henrissat B."/>
            <person name="Kuo A."/>
            <person name="Liang C."/>
            <person name="Lipzen A."/>
            <person name="Lutzoni F."/>
            <person name="Magnuson J."/>
            <person name="Mondo S."/>
            <person name="Nolan M."/>
            <person name="Ohm R."/>
            <person name="Pangilinan J."/>
            <person name="Park H.-J."/>
            <person name="Ramirez L."/>
            <person name="Alfaro M."/>
            <person name="Sun H."/>
            <person name="Tritt A."/>
            <person name="Yoshinaga Y."/>
            <person name="Zwiers L.-H."/>
            <person name="Turgeon B."/>
            <person name="Goodwin S."/>
            <person name="Spatafora J."/>
            <person name="Crous P."/>
            <person name="Grigoriev I."/>
        </authorList>
    </citation>
    <scope>NUCLEOTIDE SEQUENCE</scope>
    <source>
        <strain evidence="1">CBS 122368</strain>
    </source>
</reference>
<keyword evidence="2" id="KW-1185">Reference proteome</keyword>
<dbReference type="AlphaFoldDB" id="A0A6A6J142"/>
<proteinExistence type="predicted"/>
<sequence length="143" mass="16299">MWLFGKGHNFRLSYCRFRLCSSRQVPFMRQHELFLSRRTRSSPLTGVTCPTRLIPSQAGRHGNHRRSIAAIQSVHISGAIVEQGHSRRRCEVPRPIRIPGRCLERMVAASPCPSPCVLSATEADADAFCPCRLCRPPYRTLRW</sequence>
<name>A0A6A6J142_9PLEO</name>
<gene>
    <name evidence="1" type="ORF">BU26DRAFT_24473</name>
</gene>
<dbReference type="RefSeq" id="XP_033691569.1">
    <property type="nucleotide sequence ID" value="XM_033821056.1"/>
</dbReference>
<evidence type="ECO:0000313" key="2">
    <source>
        <dbReference type="Proteomes" id="UP000800094"/>
    </source>
</evidence>